<dbReference type="InterPro" id="IPR023095">
    <property type="entry name" value="Ade_MeTrfase_dom_2"/>
</dbReference>
<feature type="binding site" evidence="7">
    <location>
        <position position="63"/>
    </location>
    <ligand>
        <name>S-adenosyl-L-methionine</name>
        <dbReference type="ChEBI" id="CHEBI:59789"/>
    </ligand>
</feature>
<evidence type="ECO:0000256" key="3">
    <source>
        <dbReference type="ARBA" id="ARBA00022603"/>
    </source>
</evidence>
<organism evidence="9 10">
    <name type="scientific">Iningainema tapete BLCC-T55</name>
    <dbReference type="NCBI Taxonomy" id="2748662"/>
    <lineage>
        <taxon>Bacteria</taxon>
        <taxon>Bacillati</taxon>
        <taxon>Cyanobacteriota</taxon>
        <taxon>Cyanophyceae</taxon>
        <taxon>Nostocales</taxon>
        <taxon>Scytonemataceae</taxon>
        <taxon>Iningainema tapete</taxon>
    </lineage>
</organism>
<evidence type="ECO:0000256" key="2">
    <source>
        <dbReference type="ARBA" id="ARBA00011900"/>
    </source>
</evidence>
<accession>A0A8J6XTI6</accession>
<dbReference type="PANTHER" id="PTHR30481">
    <property type="entry name" value="DNA ADENINE METHYLASE"/>
    <property type="match status" value="1"/>
</dbReference>
<dbReference type="PRINTS" id="PR00505">
    <property type="entry name" value="D12N6MTFRASE"/>
</dbReference>
<keyword evidence="5 8" id="KW-0949">S-adenosyl-L-methionine</keyword>
<protein>
    <recommendedName>
        <fullName evidence="2 8">Site-specific DNA-methyltransferase (adenine-specific)</fullName>
        <ecNumber evidence="2 8">2.1.1.72</ecNumber>
    </recommendedName>
</protein>
<keyword evidence="10" id="KW-1185">Reference proteome</keyword>
<comment type="similarity">
    <text evidence="1 8">Belongs to the N(4)/N(6)-methyltransferase family.</text>
</comment>
<dbReference type="PIRSF" id="PIRSF000398">
    <property type="entry name" value="M_m6A_EcoRV"/>
    <property type="match status" value="1"/>
</dbReference>
<dbReference type="GO" id="GO:1904047">
    <property type="term" value="F:S-adenosyl-L-methionine binding"/>
    <property type="evidence" value="ECO:0007669"/>
    <property type="project" value="TreeGrafter"/>
</dbReference>
<evidence type="ECO:0000313" key="9">
    <source>
        <dbReference type="EMBL" id="MBD2777985.1"/>
    </source>
</evidence>
<comment type="catalytic activity">
    <reaction evidence="6 8">
        <text>a 2'-deoxyadenosine in DNA + S-adenosyl-L-methionine = an N(6)-methyl-2'-deoxyadenosine in DNA + S-adenosyl-L-homocysteine + H(+)</text>
        <dbReference type="Rhea" id="RHEA:15197"/>
        <dbReference type="Rhea" id="RHEA-COMP:12418"/>
        <dbReference type="Rhea" id="RHEA-COMP:12419"/>
        <dbReference type="ChEBI" id="CHEBI:15378"/>
        <dbReference type="ChEBI" id="CHEBI:57856"/>
        <dbReference type="ChEBI" id="CHEBI:59789"/>
        <dbReference type="ChEBI" id="CHEBI:90615"/>
        <dbReference type="ChEBI" id="CHEBI:90616"/>
        <dbReference type="EC" id="2.1.1.72"/>
    </reaction>
</comment>
<dbReference type="GO" id="GO:0009007">
    <property type="term" value="F:site-specific DNA-methyltransferase (adenine-specific) activity"/>
    <property type="evidence" value="ECO:0007669"/>
    <property type="project" value="UniProtKB-UniRule"/>
</dbReference>
<feature type="binding site" evidence="7">
    <location>
        <position position="8"/>
    </location>
    <ligand>
        <name>S-adenosyl-L-methionine</name>
        <dbReference type="ChEBI" id="CHEBI:59789"/>
    </ligand>
</feature>
<name>A0A8J6XTI6_9CYAN</name>
<dbReference type="Gene3D" id="3.40.50.150">
    <property type="entry name" value="Vaccinia Virus protein VP39"/>
    <property type="match status" value="1"/>
</dbReference>
<dbReference type="EMBL" id="JACXAE010000118">
    <property type="protein sequence ID" value="MBD2777985.1"/>
    <property type="molecule type" value="Genomic_DNA"/>
</dbReference>
<dbReference type="Gene3D" id="1.10.1020.10">
    <property type="entry name" value="Adenine-specific Methyltransferase, Domain 2"/>
    <property type="match status" value="1"/>
</dbReference>
<dbReference type="GO" id="GO:0032259">
    <property type="term" value="P:methylation"/>
    <property type="evidence" value="ECO:0007669"/>
    <property type="project" value="UniProtKB-KW"/>
</dbReference>
<comment type="caution">
    <text evidence="9">The sequence shown here is derived from an EMBL/GenBank/DDBJ whole genome shotgun (WGS) entry which is preliminary data.</text>
</comment>
<sequence>MPRPFLKWAGGKGQLIEQISKFFPKELLDGSIKRYIEPFIGGGAVFFHFADNYPSIEEFYIFDINPELILAYKTIQNHAEELGELLQKIQNKYWSLNPEERSKYFYQVRTYFNQQRLQTDFENYSDSWVERTAQIIFLNRTCFNGLFRVNLKGDFNVPFGKYKNPTICDLNNLMAVSALLKKTQIFHGDFTLSQEFVDSKTFVYFDPPYRPISKTSNFTSYSQGSFDDTDQLRLRNFFSELNSLGAKLLLSNSDPKNVDEDDIFFETNYAKYRIEKIKAFRNINSKAEKRGQINELLIMNY</sequence>
<dbReference type="AlphaFoldDB" id="A0A8J6XTI6"/>
<evidence type="ECO:0000256" key="1">
    <source>
        <dbReference type="ARBA" id="ARBA00006594"/>
    </source>
</evidence>
<gene>
    <name evidence="9" type="ORF">ICL16_39575</name>
</gene>
<evidence type="ECO:0000256" key="7">
    <source>
        <dbReference type="PIRSR" id="PIRSR000398-1"/>
    </source>
</evidence>
<reference evidence="9" key="1">
    <citation type="submission" date="2020-09" db="EMBL/GenBank/DDBJ databases">
        <title>Iningainema tapete sp. nov. (Scytonemataceae, Cyanobacteria) from greenhouses in central Florida (USA) produces two types of nodularin with biosynthetic potential for microcystin-LR and anabaenopeptins.</title>
        <authorList>
            <person name="Berthold D.E."/>
            <person name="Lefler F.W."/>
            <person name="Huang I.-S."/>
            <person name="Abdulla H."/>
            <person name="Zimba P.V."/>
            <person name="Laughinghouse H.D. IV."/>
        </authorList>
    </citation>
    <scope>NUCLEOTIDE SEQUENCE</scope>
    <source>
        <strain evidence="9">BLCCT55</strain>
    </source>
</reference>
<evidence type="ECO:0000256" key="4">
    <source>
        <dbReference type="ARBA" id="ARBA00022679"/>
    </source>
</evidence>
<feature type="binding site" evidence="7">
    <location>
        <position position="206"/>
    </location>
    <ligand>
        <name>S-adenosyl-L-methionine</name>
        <dbReference type="ChEBI" id="CHEBI:59789"/>
    </ligand>
</feature>
<dbReference type="GO" id="GO:0043565">
    <property type="term" value="F:sequence-specific DNA binding"/>
    <property type="evidence" value="ECO:0007669"/>
    <property type="project" value="TreeGrafter"/>
</dbReference>
<feature type="binding site" evidence="7">
    <location>
        <position position="12"/>
    </location>
    <ligand>
        <name>S-adenosyl-L-methionine</name>
        <dbReference type="ChEBI" id="CHEBI:59789"/>
    </ligand>
</feature>
<dbReference type="SUPFAM" id="SSF53335">
    <property type="entry name" value="S-adenosyl-L-methionine-dependent methyltransferases"/>
    <property type="match status" value="1"/>
</dbReference>
<dbReference type="InterPro" id="IPR029063">
    <property type="entry name" value="SAM-dependent_MTases_sf"/>
</dbReference>
<evidence type="ECO:0000256" key="5">
    <source>
        <dbReference type="ARBA" id="ARBA00022691"/>
    </source>
</evidence>
<dbReference type="Pfam" id="PF02086">
    <property type="entry name" value="MethyltransfD12"/>
    <property type="match status" value="1"/>
</dbReference>
<dbReference type="InterPro" id="IPR012263">
    <property type="entry name" value="M_m6A_EcoRV"/>
</dbReference>
<keyword evidence="4 8" id="KW-0808">Transferase</keyword>
<dbReference type="InterPro" id="IPR002052">
    <property type="entry name" value="DNA_methylase_N6_adenine_CS"/>
</dbReference>
<dbReference type="Proteomes" id="UP000629098">
    <property type="component" value="Unassembled WGS sequence"/>
</dbReference>
<evidence type="ECO:0000313" key="10">
    <source>
        <dbReference type="Proteomes" id="UP000629098"/>
    </source>
</evidence>
<keyword evidence="3 8" id="KW-0489">Methyltransferase</keyword>
<dbReference type="EC" id="2.1.1.72" evidence="2 8"/>
<dbReference type="PROSITE" id="PS00092">
    <property type="entry name" value="N6_MTASE"/>
    <property type="match status" value="1"/>
</dbReference>
<dbReference type="RefSeq" id="WP_190837095.1">
    <property type="nucleotide sequence ID" value="NZ_CAWPPI010000118.1"/>
</dbReference>
<dbReference type="GO" id="GO:0009307">
    <property type="term" value="P:DNA restriction-modification system"/>
    <property type="evidence" value="ECO:0007669"/>
    <property type="project" value="InterPro"/>
</dbReference>
<dbReference type="InterPro" id="IPR012327">
    <property type="entry name" value="MeTrfase_D12"/>
</dbReference>
<dbReference type="NCBIfam" id="TIGR00571">
    <property type="entry name" value="dam"/>
    <property type="match status" value="1"/>
</dbReference>
<evidence type="ECO:0000256" key="8">
    <source>
        <dbReference type="RuleBase" id="RU361257"/>
    </source>
</evidence>
<proteinExistence type="inferred from homology"/>
<dbReference type="PANTHER" id="PTHR30481:SF3">
    <property type="entry name" value="DNA ADENINE METHYLASE"/>
    <property type="match status" value="1"/>
</dbReference>
<dbReference type="GO" id="GO:0006298">
    <property type="term" value="P:mismatch repair"/>
    <property type="evidence" value="ECO:0007669"/>
    <property type="project" value="TreeGrafter"/>
</dbReference>
<evidence type="ECO:0000256" key="6">
    <source>
        <dbReference type="ARBA" id="ARBA00047942"/>
    </source>
</evidence>